<dbReference type="EMBL" id="JAEDXU010000015">
    <property type="protein sequence ID" value="MBP1048386.1"/>
    <property type="molecule type" value="Genomic_DNA"/>
</dbReference>
<name>A0ABS4CQG5_9ENTE</name>
<evidence type="ECO:0000259" key="1">
    <source>
        <dbReference type="Pfam" id="PF20026"/>
    </source>
</evidence>
<accession>A0ABS4CQG5</accession>
<reference evidence="2 3" key="1">
    <citation type="submission" date="2020-12" db="EMBL/GenBank/DDBJ databases">
        <title>Vagococcus allomyrinae sp. nov. and Enterococcus lavae sp. nov., isolated from the larvae of Allomyrina dichotoma.</title>
        <authorList>
            <person name="Lee S.D."/>
        </authorList>
    </citation>
    <scope>NUCLEOTIDE SEQUENCE [LARGE SCALE GENOMIC DNA]</scope>
    <source>
        <strain evidence="2 3">BWM-S5</strain>
    </source>
</reference>
<gene>
    <name evidence="2" type="ORF">I6N96_19000</name>
</gene>
<proteinExistence type="predicted"/>
<feature type="domain" description="DUF6434" evidence="1">
    <location>
        <begin position="69"/>
        <end position="125"/>
    </location>
</feature>
<dbReference type="RefSeq" id="WP_209559150.1">
    <property type="nucleotide sequence ID" value="NZ_JAEDXU010000015.1"/>
</dbReference>
<comment type="caution">
    <text evidence="2">The sequence shown here is derived from an EMBL/GenBank/DDBJ whole genome shotgun (WGS) entry which is preliminary data.</text>
</comment>
<protein>
    <recommendedName>
        <fullName evidence="1">DUF6434 domain-containing protein</fullName>
    </recommendedName>
</protein>
<dbReference type="Pfam" id="PF20026">
    <property type="entry name" value="DUF6434"/>
    <property type="match status" value="1"/>
</dbReference>
<evidence type="ECO:0000313" key="3">
    <source>
        <dbReference type="Proteomes" id="UP000673375"/>
    </source>
</evidence>
<organism evidence="2 3">
    <name type="scientific">Enterococcus larvae</name>
    <dbReference type="NCBI Taxonomy" id="2794352"/>
    <lineage>
        <taxon>Bacteria</taxon>
        <taxon>Bacillati</taxon>
        <taxon>Bacillota</taxon>
        <taxon>Bacilli</taxon>
        <taxon>Lactobacillales</taxon>
        <taxon>Enterococcaceae</taxon>
        <taxon>Enterococcus</taxon>
    </lineage>
</organism>
<sequence length="187" mass="22294">MTRPELNKTLDADTFRSFYYLKEELISFCKQEGIQRTGSKSDLTERIAHYLTTGQKLTKKYTSRKNTIELLTPETKIEENLVCSERHRSFFKEQIGSSFSFNVHFQNWLKQNSGKTYQDAIQAYIHILEEKKKTPTKIDRQFEYNTYIRDFFEQNNDKSLKDAITCWKYKKSLAGHNKYEKEDLEIL</sequence>
<evidence type="ECO:0000313" key="2">
    <source>
        <dbReference type="EMBL" id="MBP1048386.1"/>
    </source>
</evidence>
<dbReference type="Proteomes" id="UP000673375">
    <property type="component" value="Unassembled WGS sequence"/>
</dbReference>
<dbReference type="InterPro" id="IPR045492">
    <property type="entry name" value="DUF6434"/>
</dbReference>
<keyword evidence="3" id="KW-1185">Reference proteome</keyword>
<dbReference type="Pfam" id="PF18953">
    <property type="entry name" value="SAP_new25"/>
    <property type="match status" value="1"/>
</dbReference>